<dbReference type="Pfam" id="PF00069">
    <property type="entry name" value="Pkinase"/>
    <property type="match status" value="1"/>
</dbReference>
<dbReference type="SMART" id="SM00220">
    <property type="entry name" value="S_TKc"/>
    <property type="match status" value="1"/>
</dbReference>
<dbReference type="SUPFAM" id="SSF56112">
    <property type="entry name" value="Protein kinase-like (PK-like)"/>
    <property type="match status" value="1"/>
</dbReference>
<dbReference type="EMBL" id="JABEBT010000062">
    <property type="protein sequence ID" value="KAF7634217.1"/>
    <property type="molecule type" value="Genomic_DNA"/>
</dbReference>
<evidence type="ECO:0000256" key="9">
    <source>
        <dbReference type="ARBA" id="ARBA00051693"/>
    </source>
</evidence>
<evidence type="ECO:0000256" key="6">
    <source>
        <dbReference type="ARBA" id="ARBA00038999"/>
    </source>
</evidence>
<dbReference type="InterPro" id="IPR000719">
    <property type="entry name" value="Prot_kinase_dom"/>
</dbReference>
<evidence type="ECO:0000256" key="8">
    <source>
        <dbReference type="ARBA" id="ARBA00049299"/>
    </source>
</evidence>
<evidence type="ECO:0000256" key="4">
    <source>
        <dbReference type="ARBA" id="ARBA00022840"/>
    </source>
</evidence>
<keyword evidence="10" id="KW-1133">Transmembrane helix</keyword>
<feature type="transmembrane region" description="Helical" evidence="10">
    <location>
        <begin position="15"/>
        <end position="35"/>
    </location>
</feature>
<comment type="catalytic activity">
    <reaction evidence="8">
        <text>L-threonyl-[protein] + ATP = O-phospho-L-threonyl-[protein] + ADP + H(+)</text>
        <dbReference type="Rhea" id="RHEA:46608"/>
        <dbReference type="Rhea" id="RHEA-COMP:11060"/>
        <dbReference type="Rhea" id="RHEA-COMP:11605"/>
        <dbReference type="ChEBI" id="CHEBI:15378"/>
        <dbReference type="ChEBI" id="CHEBI:30013"/>
        <dbReference type="ChEBI" id="CHEBI:30616"/>
        <dbReference type="ChEBI" id="CHEBI:61977"/>
        <dbReference type="ChEBI" id="CHEBI:456216"/>
        <dbReference type="EC" id="2.7.12.2"/>
    </reaction>
</comment>
<sequence>MELMDALSLDIYGKLQPLVLGACVVGIVDGLIYLWNNLIIHRDIKPSNFLVNSNGEVKLADFGVSKQMSQSIAWSYVGTKIYMAPERIYGEVYNMTSDIWSLGISLAEMALGRFPFEKELKTKEYLIIRQEHISNLILEKELKIIGNGFVDELINGCLMIIPKQRLNLKELTSNKFLLAHRPMNKNIVSEFIKEKQKNNNIGK</sequence>
<keyword evidence="10" id="KW-0472">Membrane</keyword>
<dbReference type="PROSITE" id="PS00108">
    <property type="entry name" value="PROTEIN_KINASE_ST"/>
    <property type="match status" value="1"/>
</dbReference>
<comment type="caution">
    <text evidence="12">The sequence shown here is derived from an EMBL/GenBank/DDBJ whole genome shotgun (WGS) entry which is preliminary data.</text>
</comment>
<dbReference type="InterPro" id="IPR011009">
    <property type="entry name" value="Kinase-like_dom_sf"/>
</dbReference>
<evidence type="ECO:0000313" key="12">
    <source>
        <dbReference type="EMBL" id="KAF7634217.1"/>
    </source>
</evidence>
<dbReference type="AlphaFoldDB" id="A0A8S9ZL75"/>
<dbReference type="Proteomes" id="UP000605970">
    <property type="component" value="Unassembled WGS sequence"/>
</dbReference>
<name>A0A8S9ZL75_9BILA</name>
<evidence type="ECO:0000256" key="3">
    <source>
        <dbReference type="ARBA" id="ARBA00022777"/>
    </source>
</evidence>
<dbReference type="PROSITE" id="PS50011">
    <property type="entry name" value="PROTEIN_KINASE_DOM"/>
    <property type="match status" value="1"/>
</dbReference>
<keyword evidence="3 12" id="KW-0418">Kinase</keyword>
<protein>
    <recommendedName>
        <fullName evidence="6">mitogen-activated protein kinase kinase</fullName>
        <ecNumber evidence="6">2.7.12.2</ecNumber>
    </recommendedName>
</protein>
<feature type="domain" description="Protein kinase" evidence="11">
    <location>
        <begin position="1"/>
        <end position="177"/>
    </location>
</feature>
<reference evidence="12" key="1">
    <citation type="journal article" date="2020" name="Ecol. Evol.">
        <title>Genome structure and content of the rice root-knot nematode (Meloidogyne graminicola).</title>
        <authorList>
            <person name="Phan N.T."/>
            <person name="Danchin E.G.J."/>
            <person name="Klopp C."/>
            <person name="Perfus-Barbeoch L."/>
            <person name="Kozlowski D.K."/>
            <person name="Koutsovoulos G.D."/>
            <person name="Lopez-Roques C."/>
            <person name="Bouchez O."/>
            <person name="Zahm M."/>
            <person name="Besnard G."/>
            <person name="Bellafiore S."/>
        </authorList>
    </citation>
    <scope>NUCLEOTIDE SEQUENCE</scope>
    <source>
        <strain evidence="12">VN-18</strain>
    </source>
</reference>
<dbReference type="EC" id="2.7.12.2" evidence="6"/>
<accession>A0A8S9ZL75</accession>
<dbReference type="EMBL" id="JABEBT010000062">
    <property type="protein sequence ID" value="KAF7634218.1"/>
    <property type="molecule type" value="Genomic_DNA"/>
</dbReference>
<dbReference type="OrthoDB" id="10257855at2759"/>
<evidence type="ECO:0000256" key="5">
    <source>
        <dbReference type="ARBA" id="ARBA00038035"/>
    </source>
</evidence>
<dbReference type="GO" id="GO:0004708">
    <property type="term" value="F:MAP kinase kinase activity"/>
    <property type="evidence" value="ECO:0007669"/>
    <property type="project" value="UniProtKB-EC"/>
</dbReference>
<comment type="catalytic activity">
    <reaction evidence="7">
        <text>L-seryl-[protein] + ATP = O-phospho-L-seryl-[protein] + ADP + H(+)</text>
        <dbReference type="Rhea" id="RHEA:17989"/>
        <dbReference type="Rhea" id="RHEA-COMP:9863"/>
        <dbReference type="Rhea" id="RHEA-COMP:11604"/>
        <dbReference type="ChEBI" id="CHEBI:15378"/>
        <dbReference type="ChEBI" id="CHEBI:29999"/>
        <dbReference type="ChEBI" id="CHEBI:30616"/>
        <dbReference type="ChEBI" id="CHEBI:83421"/>
        <dbReference type="ChEBI" id="CHEBI:456216"/>
        <dbReference type="EC" id="2.7.12.2"/>
    </reaction>
</comment>
<comment type="similarity">
    <text evidence="5">Belongs to the protein kinase superfamily. STE Ser/Thr protein kinase family. MAP kinase kinase subfamily.</text>
</comment>
<evidence type="ECO:0000256" key="10">
    <source>
        <dbReference type="SAM" id="Phobius"/>
    </source>
</evidence>
<dbReference type="Gene3D" id="1.10.510.10">
    <property type="entry name" value="Transferase(Phosphotransferase) domain 1"/>
    <property type="match status" value="1"/>
</dbReference>
<evidence type="ECO:0000256" key="1">
    <source>
        <dbReference type="ARBA" id="ARBA00022679"/>
    </source>
</evidence>
<dbReference type="GO" id="GO:0005524">
    <property type="term" value="F:ATP binding"/>
    <property type="evidence" value="ECO:0007669"/>
    <property type="project" value="UniProtKB-KW"/>
</dbReference>
<dbReference type="PANTHER" id="PTHR48013">
    <property type="entry name" value="DUAL SPECIFICITY MITOGEN-ACTIVATED PROTEIN KINASE KINASE 5-RELATED"/>
    <property type="match status" value="1"/>
</dbReference>
<keyword evidence="1" id="KW-0808">Transferase</keyword>
<dbReference type="InterPro" id="IPR008271">
    <property type="entry name" value="Ser/Thr_kinase_AS"/>
</dbReference>
<comment type="catalytic activity">
    <reaction evidence="9">
        <text>L-tyrosyl-[protein] + ATP = O-phospho-L-tyrosyl-[protein] + ADP + H(+)</text>
        <dbReference type="Rhea" id="RHEA:10596"/>
        <dbReference type="Rhea" id="RHEA-COMP:10136"/>
        <dbReference type="Rhea" id="RHEA-COMP:20101"/>
        <dbReference type="ChEBI" id="CHEBI:15378"/>
        <dbReference type="ChEBI" id="CHEBI:30616"/>
        <dbReference type="ChEBI" id="CHEBI:46858"/>
        <dbReference type="ChEBI" id="CHEBI:61978"/>
        <dbReference type="ChEBI" id="CHEBI:456216"/>
        <dbReference type="EC" id="2.7.12.2"/>
    </reaction>
</comment>
<evidence type="ECO:0000256" key="2">
    <source>
        <dbReference type="ARBA" id="ARBA00022741"/>
    </source>
</evidence>
<gene>
    <name evidence="12" type="ORF">Mgra_00006396</name>
</gene>
<evidence type="ECO:0000256" key="7">
    <source>
        <dbReference type="ARBA" id="ARBA00049014"/>
    </source>
</evidence>
<keyword evidence="2" id="KW-0547">Nucleotide-binding</keyword>
<proteinExistence type="inferred from homology"/>
<dbReference type="PANTHER" id="PTHR48013:SF9">
    <property type="entry name" value="DUAL SPECIFICITY MITOGEN-ACTIVATED PROTEIN KINASE KINASE 5"/>
    <property type="match status" value="1"/>
</dbReference>
<keyword evidence="4" id="KW-0067">ATP-binding</keyword>
<evidence type="ECO:0000259" key="11">
    <source>
        <dbReference type="PROSITE" id="PS50011"/>
    </source>
</evidence>
<organism evidence="12 13">
    <name type="scientific">Meloidogyne graminicola</name>
    <dbReference type="NCBI Taxonomy" id="189291"/>
    <lineage>
        <taxon>Eukaryota</taxon>
        <taxon>Metazoa</taxon>
        <taxon>Ecdysozoa</taxon>
        <taxon>Nematoda</taxon>
        <taxon>Chromadorea</taxon>
        <taxon>Rhabditida</taxon>
        <taxon>Tylenchina</taxon>
        <taxon>Tylenchomorpha</taxon>
        <taxon>Tylenchoidea</taxon>
        <taxon>Meloidogynidae</taxon>
        <taxon>Meloidogyninae</taxon>
        <taxon>Meloidogyne</taxon>
    </lineage>
</organism>
<feature type="non-terminal residue" evidence="12">
    <location>
        <position position="203"/>
    </location>
</feature>
<evidence type="ECO:0000313" key="13">
    <source>
        <dbReference type="Proteomes" id="UP000605970"/>
    </source>
</evidence>
<keyword evidence="10" id="KW-0812">Transmembrane</keyword>
<keyword evidence="13" id="KW-1185">Reference proteome</keyword>